<dbReference type="Gene3D" id="3.30.70.270">
    <property type="match status" value="1"/>
</dbReference>
<dbReference type="SMART" id="SM00086">
    <property type="entry name" value="PAC"/>
    <property type="match status" value="1"/>
</dbReference>
<dbReference type="InterPro" id="IPR052155">
    <property type="entry name" value="Biofilm_reg_signaling"/>
</dbReference>
<dbReference type="NCBIfam" id="TIGR00254">
    <property type="entry name" value="GGDEF"/>
    <property type="match status" value="1"/>
</dbReference>
<evidence type="ECO:0000259" key="2">
    <source>
        <dbReference type="PROSITE" id="PS50887"/>
    </source>
</evidence>
<sequence>MVFLNKDKGFYLILHGTRRVVHEYIRRDGRLMVDPALQGMPEDSSREPLEELCSRLLRIATESEIDLDTARVNRELETRTLLDQLPDFIYVKDRRSRFVFANAAANRISRARLGSDLVGKTDFDLLDNETARRLFITEQEVMSSGVAINGLEERVRLPEGRILWLMTTKTPLRDASGQIVGLIGISRNITERKRQDDLRHGHARLLEMIARGQPLTAVLDALVRLVEAELDGIIASVLLLDETGERLMNGSSPNLPLAYVKLIDGFEIGPRRGSCGTAAWRREAVVVRDIQADPLWDENFRELALMFGFRSCWSSPLLGPDGRVLGTFALYSAAVREPTPLETELTAMATDIAGIAVERAHNEARIQHMAHHDPLTGLPNRAFFWAQFSRALHEAQRERRKVTVAYIDLDNFKTINDTLGHAAGDEILRSLAARMSNCIRASDLLARLGGDEFAVVFSNPGHDEIGVIRRLQQLRAEIARPVVLEGQSLVATCSMGVAFFPQDGETPEALLARADKAMYEAKGMGRNMLQISGRMAAEPRV</sequence>
<dbReference type="SMART" id="SM00267">
    <property type="entry name" value="GGDEF"/>
    <property type="match status" value="1"/>
</dbReference>
<dbReference type="GO" id="GO:0003824">
    <property type="term" value="F:catalytic activity"/>
    <property type="evidence" value="ECO:0007669"/>
    <property type="project" value="UniProtKB-ARBA"/>
</dbReference>
<organism evidence="3 4">
    <name type="scientific">Neorhizobium lilium</name>
    <dbReference type="NCBI Taxonomy" id="2503024"/>
    <lineage>
        <taxon>Bacteria</taxon>
        <taxon>Pseudomonadati</taxon>
        <taxon>Pseudomonadota</taxon>
        <taxon>Alphaproteobacteria</taxon>
        <taxon>Hyphomicrobiales</taxon>
        <taxon>Rhizobiaceae</taxon>
        <taxon>Rhizobium/Agrobacterium group</taxon>
        <taxon>Neorhizobium</taxon>
    </lineage>
</organism>
<dbReference type="CDD" id="cd00130">
    <property type="entry name" value="PAS"/>
    <property type="match status" value="1"/>
</dbReference>
<dbReference type="CDD" id="cd01949">
    <property type="entry name" value="GGDEF"/>
    <property type="match status" value="1"/>
</dbReference>
<comment type="caution">
    <text evidence="3">The sequence shown here is derived from an EMBL/GenBank/DDBJ whole genome shotgun (WGS) entry which is preliminary data.</text>
</comment>
<name>A0A444LGJ0_9HYPH</name>
<feature type="domain" description="GGDEF" evidence="2">
    <location>
        <begin position="400"/>
        <end position="534"/>
    </location>
</feature>
<dbReference type="Pfam" id="PF00990">
    <property type="entry name" value="GGDEF"/>
    <property type="match status" value="1"/>
</dbReference>
<dbReference type="InterPro" id="IPR029787">
    <property type="entry name" value="Nucleotide_cyclase"/>
</dbReference>
<dbReference type="PROSITE" id="PS50113">
    <property type="entry name" value="PAC"/>
    <property type="match status" value="1"/>
</dbReference>
<keyword evidence="4" id="KW-1185">Reference proteome</keyword>
<dbReference type="Gene3D" id="3.30.450.20">
    <property type="entry name" value="PAS domain"/>
    <property type="match status" value="1"/>
</dbReference>
<proteinExistence type="predicted"/>
<accession>A0A444LGJ0</accession>
<dbReference type="FunFam" id="3.30.70.270:FF:000001">
    <property type="entry name" value="Diguanylate cyclase domain protein"/>
    <property type="match status" value="1"/>
</dbReference>
<evidence type="ECO:0000259" key="1">
    <source>
        <dbReference type="PROSITE" id="PS50113"/>
    </source>
</evidence>
<reference evidence="3 4" key="1">
    <citation type="submission" date="2019-01" db="EMBL/GenBank/DDBJ databases">
        <title>The draft genome of Rhizobium sp. 24NR.</title>
        <authorList>
            <person name="Liu L."/>
            <person name="Liang L."/>
            <person name="Shi S."/>
            <person name="Xu L."/>
            <person name="Wang X."/>
            <person name="Li L."/>
            <person name="Zhang X."/>
        </authorList>
    </citation>
    <scope>NUCLEOTIDE SEQUENCE [LARGE SCALE GENOMIC DNA]</scope>
    <source>
        <strain evidence="3 4">24NR</strain>
    </source>
</reference>
<dbReference type="SMART" id="SM00091">
    <property type="entry name" value="PAS"/>
    <property type="match status" value="1"/>
</dbReference>
<dbReference type="InterPro" id="IPR035965">
    <property type="entry name" value="PAS-like_dom_sf"/>
</dbReference>
<dbReference type="SUPFAM" id="SSF55781">
    <property type="entry name" value="GAF domain-like"/>
    <property type="match status" value="1"/>
</dbReference>
<gene>
    <name evidence="3" type="ORF">EPK99_16830</name>
</gene>
<dbReference type="InterPro" id="IPR000700">
    <property type="entry name" value="PAS-assoc_C"/>
</dbReference>
<feature type="domain" description="PAC" evidence="1">
    <location>
        <begin position="149"/>
        <end position="201"/>
    </location>
</feature>
<dbReference type="AlphaFoldDB" id="A0A444LGJ0"/>
<dbReference type="SMART" id="SM00065">
    <property type="entry name" value="GAF"/>
    <property type="match status" value="1"/>
</dbReference>
<dbReference type="SUPFAM" id="SSF55073">
    <property type="entry name" value="Nucleotide cyclase"/>
    <property type="match status" value="1"/>
</dbReference>
<dbReference type="Pfam" id="PF01590">
    <property type="entry name" value="GAF"/>
    <property type="match status" value="1"/>
</dbReference>
<dbReference type="EMBL" id="SBIP01000003">
    <property type="protein sequence ID" value="RWX77299.1"/>
    <property type="molecule type" value="Genomic_DNA"/>
</dbReference>
<dbReference type="Gene3D" id="3.30.450.40">
    <property type="match status" value="1"/>
</dbReference>
<dbReference type="PANTHER" id="PTHR44757:SF2">
    <property type="entry name" value="BIOFILM ARCHITECTURE MAINTENANCE PROTEIN MBAA"/>
    <property type="match status" value="1"/>
</dbReference>
<dbReference type="InterPro" id="IPR029016">
    <property type="entry name" value="GAF-like_dom_sf"/>
</dbReference>
<dbReference type="InterPro" id="IPR000160">
    <property type="entry name" value="GGDEF_dom"/>
</dbReference>
<dbReference type="InterPro" id="IPR043128">
    <property type="entry name" value="Rev_trsase/Diguanyl_cyclase"/>
</dbReference>
<dbReference type="InterPro" id="IPR003018">
    <property type="entry name" value="GAF"/>
</dbReference>
<evidence type="ECO:0000313" key="4">
    <source>
        <dbReference type="Proteomes" id="UP000287687"/>
    </source>
</evidence>
<dbReference type="InterPro" id="IPR000014">
    <property type="entry name" value="PAS"/>
</dbReference>
<dbReference type="PANTHER" id="PTHR44757">
    <property type="entry name" value="DIGUANYLATE CYCLASE DGCP"/>
    <property type="match status" value="1"/>
</dbReference>
<dbReference type="Pfam" id="PF08448">
    <property type="entry name" value="PAS_4"/>
    <property type="match status" value="1"/>
</dbReference>
<dbReference type="NCBIfam" id="TIGR00229">
    <property type="entry name" value="sensory_box"/>
    <property type="match status" value="1"/>
</dbReference>
<dbReference type="SUPFAM" id="SSF55785">
    <property type="entry name" value="PYP-like sensor domain (PAS domain)"/>
    <property type="match status" value="1"/>
</dbReference>
<dbReference type="InterPro" id="IPR013656">
    <property type="entry name" value="PAS_4"/>
</dbReference>
<evidence type="ECO:0000313" key="3">
    <source>
        <dbReference type="EMBL" id="RWX77299.1"/>
    </source>
</evidence>
<dbReference type="Proteomes" id="UP000287687">
    <property type="component" value="Unassembled WGS sequence"/>
</dbReference>
<protein>
    <submittedName>
        <fullName evidence="3">Diguanylate cyclase</fullName>
    </submittedName>
</protein>
<dbReference type="PROSITE" id="PS50887">
    <property type="entry name" value="GGDEF"/>
    <property type="match status" value="1"/>
</dbReference>
<dbReference type="InterPro" id="IPR001610">
    <property type="entry name" value="PAC"/>
</dbReference>
<dbReference type="OrthoDB" id="9814202at2"/>